<keyword evidence="2" id="KW-1185">Reference proteome</keyword>
<reference evidence="1" key="1">
    <citation type="submission" date="2021-05" db="EMBL/GenBank/DDBJ databases">
        <title>Draft genomes of bacteria isolated from model marine particles.</title>
        <authorList>
            <person name="Datta M.S."/>
            <person name="Schwartzman J.A."/>
            <person name="Enke T.N."/>
            <person name="Saavedra J."/>
            <person name="Cermak N."/>
            <person name="Cordero O.X."/>
        </authorList>
    </citation>
    <scope>NUCLEOTIDE SEQUENCE</scope>
    <source>
        <strain evidence="1">I2M19</strain>
    </source>
</reference>
<name>A0ACC5UC70_9FLAO</name>
<organism evidence="1 2">
    <name type="scientific">Pseudotamlana agarivorans</name>
    <dbReference type="NCBI Taxonomy" id="481183"/>
    <lineage>
        <taxon>Bacteria</taxon>
        <taxon>Pseudomonadati</taxon>
        <taxon>Bacteroidota</taxon>
        <taxon>Flavobacteriia</taxon>
        <taxon>Flavobacteriales</taxon>
        <taxon>Flavobacteriaceae</taxon>
        <taxon>Pseudotamlana</taxon>
    </lineage>
</organism>
<comment type="caution">
    <text evidence="1">The sequence shown here is derived from an EMBL/GenBank/DDBJ whole genome shotgun (WGS) entry which is preliminary data.</text>
</comment>
<accession>A0ACC5UC70</accession>
<evidence type="ECO:0000313" key="2">
    <source>
        <dbReference type="Proteomes" id="UP001647509"/>
    </source>
</evidence>
<protein>
    <submittedName>
        <fullName evidence="1">Ribonuclease HII</fullName>
    </submittedName>
</protein>
<gene>
    <name evidence="1" type="ORF">KO493_14570</name>
</gene>
<evidence type="ECO:0000313" key="1">
    <source>
        <dbReference type="EMBL" id="MBU2951921.1"/>
    </source>
</evidence>
<dbReference type="Proteomes" id="UP001647509">
    <property type="component" value="Unassembled WGS sequence"/>
</dbReference>
<proteinExistence type="predicted"/>
<sequence length="810" mass="92733">MRLFCIPLLLISLISCTNVSTKRSKLLDFAPKNASIIIKTSQFDRVKSGIQNNDLFKQLSNTTNYKNSEKRLENLEFFKPKSDFLICLSKDNSDSLQFSLITKFEKSLFETDSIPNYMEESLVYKKKTIVKSTIDNAIFYSTVIDSTFFASSSKALVEAVFEDVTKDYDLEKIYSTTGSDRAFSIIVKPENPFLKSFFIQDSIPLNDFSEYFALDIELNQNSIQFNGISKANDSTKSLINIFKGTIPQVNQIQYITPSNSDGFLSMTFDDFKTFETNIRQFQEKDSLINDNALFNDVIEVGVIYEADNRAIVLNSLDVIATNDALVGEQSLIDNYRNVNIYDFSRPDLFKQKFSPLISFEKASNYCVLDQFFVFTDDKDMLQNIISNYQNKTTLAEKDFYKNTKAGISDAASLLQYNNASSLKHILDRNLEASEKFNVSNYNASAIQFIYDTNFAHVNGIIQKNKTKTYENSISEELNIKLDNHLLNNPQFVKNHISKQQEIVVQDVSNNLYLISNKGKILWKKQLEGPVLGRIEQIDMYKNGRLQLAFATSNRVYVLDRKGNEVKPFALKFKDEITQPLAVFDYDNRRNYRLLVTQGKKLFMYDGRGKFVKGFTFKSANNSIICKPEHFRISGKDYIVFKTKTKLYVLNRTGKTRVKTKAFKSFSNAPIFNFNNNFTTTTETGDLISTDTRGGVSIKKLNLTINHGLETTSKTLVAQTENKLRIKDKITELDFGQYSKPGLFYINNKIYVSTTDLHVNKVYLFDSQSKLLPNFPVYGSGPIELKQIDKDHKLEFVTKGENNSIILYQIN</sequence>
<dbReference type="EMBL" id="JAHKPD010000023">
    <property type="protein sequence ID" value="MBU2951921.1"/>
    <property type="molecule type" value="Genomic_DNA"/>
</dbReference>